<feature type="region of interest" description="Disordered" evidence="1">
    <location>
        <begin position="222"/>
        <end position="299"/>
    </location>
</feature>
<reference evidence="4" key="1">
    <citation type="submission" date="2020-08" db="EMBL/GenBank/DDBJ databases">
        <title>Sequencing the genomes of 1000 actinobacteria strains.</title>
        <authorList>
            <person name="Klenk H.-P."/>
        </authorList>
    </citation>
    <scope>NUCLEOTIDE SEQUENCE [LARGE SCALE GENOMIC DNA]</scope>
    <source>
        <strain evidence="4">DSM 27064</strain>
    </source>
</reference>
<evidence type="ECO:0000256" key="2">
    <source>
        <dbReference type="SAM" id="Phobius"/>
    </source>
</evidence>
<feature type="signal peptide" evidence="3">
    <location>
        <begin position="1"/>
        <end position="31"/>
    </location>
</feature>
<feature type="chain" id="PRO_5032277300" evidence="3">
    <location>
        <begin position="32"/>
        <end position="793"/>
    </location>
</feature>
<feature type="compositionally biased region" description="Low complexity" evidence="1">
    <location>
        <begin position="493"/>
        <end position="510"/>
    </location>
</feature>
<sequence length="793" mass="83504">MNLQRFKLLATTLVSTLLLALLAPFTSSANAQGGTELVDGHTDAIYVYPDSDGNPSTAIKHGLRNVLHAHDQTTIVFGADTYSDSYSFAPLGIYGKEGYYALGNTEDGPENFMHPGFAHGYSKGTDVKVTVKNIEAPGKIAVFDNPSDETAPIIPFLPGGQFFIENGTDIPIPGHKHLQWYFTHAGLYKITAYATVIGEDQAPQTSPEFTLAILIHKNESDTRAPWQVNDHDSTPDAGNNDAATPDNNDANDGSNSNDNTNSGNDGDNPATDPEIPPTDDSSPVAPSLEDVYPPNSTKTVIDSGHVDAFHLTAHNNSIKLDVLDDSNGAPVSRPAADVILAVKPEAQQDLQGTLAQLTGLQNGYFLDENGNNQDKLLFPGWDSLSLGGDYRNIEFKFDEVTGPGKVFLLKNKRLGGLTSALNNGEYEVRTGASLHQKTPAHEHGHWVFEKPGVYTMQLHATAENAQGVKVESDKVTYTWVVGLPLTANNQSPDSAAANNTASAAATTDTAGTQQPPQANLTPKPAAEIDNGCYPKVIRGAGPISLHGSLKDDRTAPAAWVNPNSISFGIGAAGKTKTSGSIGAISGGSDVWMISSTQVANVPWLGVNTQHPSLIEQAKGSSTTLSLTGFSGPGKMEVFTSGGFGNTVGQKWFSGSHNSGSGSVSLAWNSHVHPNWVFDTPGQYRVTIGMTTVLNNGKTVNGSGTLVFNVNSTAGATNGHFDFGPRVGAAGDKTVWQTKAGKPCVPTAADLAAAGMSSLAETGENGYQAAATVALLLALSSFGVMRIKRTRTAH</sequence>
<proteinExistence type="predicted"/>
<feature type="transmembrane region" description="Helical" evidence="2">
    <location>
        <begin position="765"/>
        <end position="784"/>
    </location>
</feature>
<keyword evidence="2" id="KW-0812">Transmembrane</keyword>
<dbReference type="Proteomes" id="UP000571183">
    <property type="component" value="Unassembled WGS sequence"/>
</dbReference>
<accession>A0A840DL89</accession>
<keyword evidence="3" id="KW-0732">Signal</keyword>
<protein>
    <submittedName>
        <fullName evidence="4">Surface-anchored protein</fullName>
    </submittedName>
</protein>
<dbReference type="InterPro" id="IPR022435">
    <property type="entry name" value="Surface-anchored_actinobac"/>
</dbReference>
<evidence type="ECO:0000256" key="1">
    <source>
        <dbReference type="SAM" id="MobiDB-lite"/>
    </source>
</evidence>
<name>A0A840DL89_9MICO</name>
<keyword evidence="2" id="KW-1133">Transmembrane helix</keyword>
<feature type="compositionally biased region" description="Low complexity" evidence="1">
    <location>
        <begin position="235"/>
        <end position="268"/>
    </location>
</feature>
<evidence type="ECO:0000313" key="4">
    <source>
        <dbReference type="EMBL" id="MBB4070858.1"/>
    </source>
</evidence>
<organism evidence="4 5">
    <name type="scientific">Canibacter oris</name>
    <dbReference type="NCBI Taxonomy" id="1365628"/>
    <lineage>
        <taxon>Bacteria</taxon>
        <taxon>Bacillati</taxon>
        <taxon>Actinomycetota</taxon>
        <taxon>Actinomycetes</taxon>
        <taxon>Micrococcales</taxon>
        <taxon>Microbacteriaceae</taxon>
        <taxon>Canibacter</taxon>
    </lineage>
</organism>
<dbReference type="NCBIfam" id="NF038134">
    <property type="entry name" value="choice_anch_M"/>
    <property type="match status" value="3"/>
</dbReference>
<dbReference type="NCBIfam" id="TIGR03769">
    <property type="entry name" value="P_ac_wall_RPT"/>
    <property type="match status" value="2"/>
</dbReference>
<evidence type="ECO:0000313" key="5">
    <source>
        <dbReference type="Proteomes" id="UP000571183"/>
    </source>
</evidence>
<gene>
    <name evidence="4" type="ORF">F5897_000134</name>
</gene>
<evidence type="ECO:0000256" key="3">
    <source>
        <dbReference type="SAM" id="SignalP"/>
    </source>
</evidence>
<keyword evidence="2" id="KW-0472">Membrane</keyword>
<comment type="caution">
    <text evidence="4">The sequence shown here is derived from an EMBL/GenBank/DDBJ whole genome shotgun (WGS) entry which is preliminary data.</text>
</comment>
<keyword evidence="5" id="KW-1185">Reference proteome</keyword>
<feature type="compositionally biased region" description="Polar residues" evidence="1">
    <location>
        <begin position="511"/>
        <end position="520"/>
    </location>
</feature>
<dbReference type="RefSeq" id="WP_183304126.1">
    <property type="nucleotide sequence ID" value="NZ_JACIFD010000001.1"/>
</dbReference>
<dbReference type="AlphaFoldDB" id="A0A840DL89"/>
<dbReference type="EMBL" id="JACIFD010000001">
    <property type="protein sequence ID" value="MBB4070858.1"/>
    <property type="molecule type" value="Genomic_DNA"/>
</dbReference>
<feature type="region of interest" description="Disordered" evidence="1">
    <location>
        <begin position="488"/>
        <end position="526"/>
    </location>
</feature>